<feature type="domain" description="DUF1707" evidence="3">
    <location>
        <begin position="5"/>
        <end position="57"/>
    </location>
</feature>
<dbReference type="Proteomes" id="UP000655287">
    <property type="component" value="Unassembled WGS sequence"/>
</dbReference>
<name>A0A919R3M5_9ACTN</name>
<keyword evidence="2" id="KW-1133">Transmembrane helix</keyword>
<reference evidence="4" key="1">
    <citation type="submission" date="2021-01" db="EMBL/GenBank/DDBJ databases">
        <title>Whole genome shotgun sequence of Sphaerisporangium rufum NBRC 109079.</title>
        <authorList>
            <person name="Komaki H."/>
            <person name="Tamura T."/>
        </authorList>
    </citation>
    <scope>NUCLEOTIDE SEQUENCE</scope>
    <source>
        <strain evidence="4">NBRC 109079</strain>
    </source>
</reference>
<evidence type="ECO:0000313" key="5">
    <source>
        <dbReference type="Proteomes" id="UP000655287"/>
    </source>
</evidence>
<dbReference type="EMBL" id="BOOU01000019">
    <property type="protein sequence ID" value="GII76432.1"/>
    <property type="molecule type" value="Genomic_DNA"/>
</dbReference>
<feature type="region of interest" description="Disordered" evidence="1">
    <location>
        <begin position="54"/>
        <end position="76"/>
    </location>
</feature>
<proteinExistence type="predicted"/>
<dbReference type="InterPro" id="IPR012551">
    <property type="entry name" value="DUF1707_SHOCT-like"/>
</dbReference>
<comment type="caution">
    <text evidence="4">The sequence shown here is derived from an EMBL/GenBank/DDBJ whole genome shotgun (WGS) entry which is preliminary data.</text>
</comment>
<feature type="region of interest" description="Disordered" evidence="1">
    <location>
        <begin position="153"/>
        <end position="185"/>
    </location>
</feature>
<dbReference type="AlphaFoldDB" id="A0A919R3M5"/>
<feature type="transmembrane region" description="Helical" evidence="2">
    <location>
        <begin position="132"/>
        <end position="150"/>
    </location>
</feature>
<protein>
    <recommendedName>
        <fullName evidence="3">DUF1707 domain-containing protein</fullName>
    </recommendedName>
</protein>
<evidence type="ECO:0000256" key="1">
    <source>
        <dbReference type="SAM" id="MobiDB-lite"/>
    </source>
</evidence>
<feature type="compositionally biased region" description="Basic residues" evidence="1">
    <location>
        <begin position="153"/>
        <end position="172"/>
    </location>
</feature>
<keyword evidence="5" id="KW-1185">Reference proteome</keyword>
<sequence length="185" mass="20012">MTDDLRVGDAERDAVMADLREHFAQGRLTHEELGERLDAALAARTAGELRRVTADLPGAPAPPGGPRAGGRTPPPGPVWQGPVWQGPHPFQVGPRPFPVRPGPRRPSPVAAFVLAAALLAAVVTGSPVPVFVLLKLAFLAWIVTAVLGRVRHRHHGPRHPRRRHLQHGHRHRTGTEPALTRADAR</sequence>
<keyword evidence="2" id="KW-0812">Transmembrane</keyword>
<evidence type="ECO:0000259" key="3">
    <source>
        <dbReference type="Pfam" id="PF08044"/>
    </source>
</evidence>
<dbReference type="Pfam" id="PF08044">
    <property type="entry name" value="DUF1707"/>
    <property type="match status" value="1"/>
</dbReference>
<organism evidence="4 5">
    <name type="scientific">Sphaerisporangium rufum</name>
    <dbReference type="NCBI Taxonomy" id="1381558"/>
    <lineage>
        <taxon>Bacteria</taxon>
        <taxon>Bacillati</taxon>
        <taxon>Actinomycetota</taxon>
        <taxon>Actinomycetes</taxon>
        <taxon>Streptosporangiales</taxon>
        <taxon>Streptosporangiaceae</taxon>
        <taxon>Sphaerisporangium</taxon>
    </lineage>
</organism>
<keyword evidence="2" id="KW-0472">Membrane</keyword>
<evidence type="ECO:0000313" key="4">
    <source>
        <dbReference type="EMBL" id="GII76432.1"/>
    </source>
</evidence>
<feature type="transmembrane region" description="Helical" evidence="2">
    <location>
        <begin position="109"/>
        <end position="126"/>
    </location>
</feature>
<dbReference type="PANTHER" id="PTHR40763:SF4">
    <property type="entry name" value="DUF1707 DOMAIN-CONTAINING PROTEIN"/>
    <property type="match status" value="1"/>
</dbReference>
<gene>
    <name evidence="4" type="ORF">Sru01_14140</name>
</gene>
<dbReference type="RefSeq" id="WP_203983069.1">
    <property type="nucleotide sequence ID" value="NZ_BOOU01000019.1"/>
</dbReference>
<dbReference type="PANTHER" id="PTHR40763">
    <property type="entry name" value="MEMBRANE PROTEIN-RELATED"/>
    <property type="match status" value="1"/>
</dbReference>
<accession>A0A919R3M5</accession>
<evidence type="ECO:0000256" key="2">
    <source>
        <dbReference type="SAM" id="Phobius"/>
    </source>
</evidence>